<gene>
    <name evidence="2" type="ORF">SAMN05421812_12347</name>
</gene>
<feature type="domain" description="BON" evidence="1">
    <location>
        <begin position="72"/>
        <end position="140"/>
    </location>
</feature>
<organism evidence="2 3">
    <name type="scientific">Asanoa hainanensis</name>
    <dbReference type="NCBI Taxonomy" id="560556"/>
    <lineage>
        <taxon>Bacteria</taxon>
        <taxon>Bacillati</taxon>
        <taxon>Actinomycetota</taxon>
        <taxon>Actinomycetes</taxon>
        <taxon>Micromonosporales</taxon>
        <taxon>Micromonosporaceae</taxon>
        <taxon>Asanoa</taxon>
    </lineage>
</organism>
<dbReference type="PROSITE" id="PS50914">
    <property type="entry name" value="BON"/>
    <property type="match status" value="1"/>
</dbReference>
<dbReference type="Pfam" id="PF04972">
    <property type="entry name" value="BON"/>
    <property type="match status" value="1"/>
</dbReference>
<dbReference type="InterPro" id="IPR007055">
    <property type="entry name" value="BON_dom"/>
</dbReference>
<proteinExistence type="predicted"/>
<dbReference type="Proteomes" id="UP000198362">
    <property type="component" value="Unassembled WGS sequence"/>
</dbReference>
<keyword evidence="3" id="KW-1185">Reference proteome</keyword>
<dbReference type="EMBL" id="FZPH01000023">
    <property type="protein sequence ID" value="SNT65494.1"/>
    <property type="molecule type" value="Genomic_DNA"/>
</dbReference>
<evidence type="ECO:0000259" key="1">
    <source>
        <dbReference type="PROSITE" id="PS50914"/>
    </source>
</evidence>
<name>A0A239PFW5_9ACTN</name>
<dbReference type="AlphaFoldDB" id="A0A239PFW5"/>
<dbReference type="RefSeq" id="WP_179266535.1">
    <property type="nucleotide sequence ID" value="NZ_FZPH01000023.1"/>
</dbReference>
<evidence type="ECO:0000313" key="3">
    <source>
        <dbReference type="Proteomes" id="UP000198362"/>
    </source>
</evidence>
<accession>A0A239PFW5</accession>
<dbReference type="Gene3D" id="3.30.1340.30">
    <property type="match status" value="1"/>
</dbReference>
<evidence type="ECO:0000313" key="2">
    <source>
        <dbReference type="EMBL" id="SNT65494.1"/>
    </source>
</evidence>
<dbReference type="PROSITE" id="PS51257">
    <property type="entry name" value="PROKAR_LIPOPROTEIN"/>
    <property type="match status" value="1"/>
</dbReference>
<reference evidence="2 3" key="1">
    <citation type="submission" date="2017-06" db="EMBL/GenBank/DDBJ databases">
        <authorList>
            <person name="Kim H.J."/>
            <person name="Triplett B.A."/>
        </authorList>
    </citation>
    <scope>NUCLEOTIDE SEQUENCE [LARGE SCALE GENOMIC DNA]</scope>
    <source>
        <strain evidence="2 3">CGMCC 4.5593</strain>
    </source>
</reference>
<sequence length="140" mass="14473">MTGRGDVVDAVHGPGCAGLSCPACQRFAAPGGAAPATMRTAPTPKGVRTMYDTSFPDDGPVGRPPRADRHAADLELATAVVGRLSADPELAEAEIQVAVQNRVVLLGGYAPNRTTRTHAGDSAWRVVGVFDVCNLIQVPA</sequence>
<protein>
    <submittedName>
        <fullName evidence="2">BON domain-containing protein</fullName>
    </submittedName>
</protein>